<reference evidence="1" key="2">
    <citation type="submission" date="2020-09" db="EMBL/GenBank/DDBJ databases">
        <authorList>
            <person name="Sun Q."/>
            <person name="Zhou Y."/>
        </authorList>
    </citation>
    <scope>NUCLEOTIDE SEQUENCE</scope>
    <source>
        <strain evidence="1">CGMCC 1.15322</strain>
    </source>
</reference>
<gene>
    <name evidence="1" type="ORF">GCM10011496_08880</name>
</gene>
<organism evidence="1 2">
    <name type="scientific">Polaromonas eurypsychrophila</name>
    <dbReference type="NCBI Taxonomy" id="1614635"/>
    <lineage>
        <taxon>Bacteria</taxon>
        <taxon>Pseudomonadati</taxon>
        <taxon>Pseudomonadota</taxon>
        <taxon>Betaproteobacteria</taxon>
        <taxon>Burkholderiales</taxon>
        <taxon>Comamonadaceae</taxon>
        <taxon>Polaromonas</taxon>
    </lineage>
</organism>
<proteinExistence type="predicted"/>
<sequence>MLRLLVLLLVLANAGYWAWSQGLLAAYGLAPGVQAEPQRLTTQIQPEAIRLLTAEDAKKLESAPFASASSAASAPECLQAGLFNEQQTAILRSSLEATLPPGSWQLESSVEPARWIVYMGKYNNPENLAKKRSELRQLGVPFRAVNNETLAPGLALASFPLEADAENELARIATRGVRTARVAQERAEARGQILKFATVNAALRARLEAIKPQLEGKALLSCP</sequence>
<evidence type="ECO:0000313" key="2">
    <source>
        <dbReference type="Proteomes" id="UP000620596"/>
    </source>
</evidence>
<evidence type="ECO:0000313" key="1">
    <source>
        <dbReference type="EMBL" id="GGA90222.1"/>
    </source>
</evidence>
<keyword evidence="2" id="KW-1185">Reference proteome</keyword>
<dbReference type="RefSeq" id="WP_188706973.1">
    <property type="nucleotide sequence ID" value="NZ_BMIG01000002.1"/>
</dbReference>
<accession>A0A916SB13</accession>
<dbReference type="AlphaFoldDB" id="A0A916SB13"/>
<dbReference type="EMBL" id="BMIG01000002">
    <property type="protein sequence ID" value="GGA90222.1"/>
    <property type="molecule type" value="Genomic_DNA"/>
</dbReference>
<dbReference type="Proteomes" id="UP000620596">
    <property type="component" value="Unassembled WGS sequence"/>
</dbReference>
<name>A0A916SB13_9BURK</name>
<evidence type="ECO:0008006" key="3">
    <source>
        <dbReference type="Google" id="ProtNLM"/>
    </source>
</evidence>
<protein>
    <recommendedName>
        <fullName evidence="3">SPOR domain-containing protein</fullName>
    </recommendedName>
</protein>
<reference evidence="1" key="1">
    <citation type="journal article" date="2014" name="Int. J. Syst. Evol. Microbiol.">
        <title>Complete genome sequence of Corynebacterium casei LMG S-19264T (=DSM 44701T), isolated from a smear-ripened cheese.</title>
        <authorList>
            <consortium name="US DOE Joint Genome Institute (JGI-PGF)"/>
            <person name="Walter F."/>
            <person name="Albersmeier A."/>
            <person name="Kalinowski J."/>
            <person name="Ruckert C."/>
        </authorList>
    </citation>
    <scope>NUCLEOTIDE SEQUENCE</scope>
    <source>
        <strain evidence="1">CGMCC 1.15322</strain>
    </source>
</reference>
<comment type="caution">
    <text evidence="1">The sequence shown here is derived from an EMBL/GenBank/DDBJ whole genome shotgun (WGS) entry which is preliminary data.</text>
</comment>